<dbReference type="PANTHER" id="PTHR43467:SF2">
    <property type="entry name" value="COBALT-PRECORRIN-2 C(20)-METHYLTRANSFERASE"/>
    <property type="match status" value="1"/>
</dbReference>
<dbReference type="RefSeq" id="WP_015505117.1">
    <property type="nucleotide sequence ID" value="NZ_CAYARL010000026.1"/>
</dbReference>
<organism evidence="9 10">
    <name type="scientific">Methanomethylophilus alvi</name>
    <dbReference type="NCBI Taxonomy" id="1291540"/>
    <lineage>
        <taxon>Archaea</taxon>
        <taxon>Methanobacteriati</taxon>
        <taxon>Thermoplasmatota</taxon>
        <taxon>Thermoplasmata</taxon>
        <taxon>Methanomassiliicoccales</taxon>
        <taxon>Methanomethylophilaceae</taxon>
        <taxon>Methanomethylophilus</taxon>
    </lineage>
</organism>
<dbReference type="Proteomes" id="UP000273278">
    <property type="component" value="Chromosome"/>
</dbReference>
<dbReference type="InterPro" id="IPR035996">
    <property type="entry name" value="4pyrrol_Methylase_sf"/>
</dbReference>
<dbReference type="Gene3D" id="3.30.950.10">
    <property type="entry name" value="Methyltransferase, Cobalt-precorrin-4 Transmethylase, Domain 2"/>
    <property type="match status" value="1"/>
</dbReference>
<dbReference type="Pfam" id="PF00590">
    <property type="entry name" value="TP_methylase"/>
    <property type="match status" value="1"/>
</dbReference>
<dbReference type="InterPro" id="IPR000878">
    <property type="entry name" value="4pyrrol_Mease"/>
</dbReference>
<dbReference type="InterPro" id="IPR014777">
    <property type="entry name" value="4pyrrole_Mease_sub1"/>
</dbReference>
<dbReference type="InterPro" id="IPR014776">
    <property type="entry name" value="4pyrrole_Mease_sub2"/>
</dbReference>
<dbReference type="PIRSF" id="PIRSF036427">
    <property type="entry name" value="Precrrn-2_mtase"/>
    <property type="match status" value="1"/>
</dbReference>
<dbReference type="InterPro" id="IPR006364">
    <property type="entry name" value="CobI/CbiL/CobIJ_dom"/>
</dbReference>
<dbReference type="Gene3D" id="3.40.1010.10">
    <property type="entry name" value="Cobalt-precorrin-4 Transmethylase, Domain 1"/>
    <property type="match status" value="1"/>
</dbReference>
<dbReference type="NCBIfam" id="TIGR01467">
    <property type="entry name" value="cobI_cbiL"/>
    <property type="match status" value="1"/>
</dbReference>
<dbReference type="GO" id="GO:0009236">
    <property type="term" value="P:cobalamin biosynthetic process"/>
    <property type="evidence" value="ECO:0007669"/>
    <property type="project" value="UniProtKB-UniRule"/>
</dbReference>
<evidence type="ECO:0000256" key="7">
    <source>
        <dbReference type="PIRNR" id="PIRNR036427"/>
    </source>
</evidence>
<dbReference type="CDD" id="cd11645">
    <property type="entry name" value="Precorrin_2_C20_MT"/>
    <property type="match status" value="1"/>
</dbReference>
<keyword evidence="4 9" id="KW-0489">Methyltransferase</keyword>
<proteinExistence type="inferred from homology"/>
<dbReference type="InterPro" id="IPR012382">
    <property type="entry name" value="CobI/CbiL"/>
</dbReference>
<dbReference type="AlphaFoldDB" id="A0A3G3II51"/>
<protein>
    <submittedName>
        <fullName evidence="9">Precorrin-2 C(20)-methyltransferase</fullName>
    </submittedName>
</protein>
<evidence type="ECO:0000256" key="2">
    <source>
        <dbReference type="ARBA" id="ARBA00005879"/>
    </source>
</evidence>
<evidence type="ECO:0000313" key="10">
    <source>
        <dbReference type="Proteomes" id="UP000273278"/>
    </source>
</evidence>
<dbReference type="GO" id="GO:0032259">
    <property type="term" value="P:methylation"/>
    <property type="evidence" value="ECO:0007669"/>
    <property type="project" value="UniProtKB-KW"/>
</dbReference>
<evidence type="ECO:0000259" key="8">
    <source>
        <dbReference type="Pfam" id="PF00590"/>
    </source>
</evidence>
<comment type="similarity">
    <text evidence="2 7">Belongs to the precorrin methyltransferase family.</text>
</comment>
<sequence>MKGKLYGIGVGPGDPGLMTIRAKELLDGAQVIAYPVKKPGEDGTALEIIKQKVDISGKEVVELLFSMNPDDEVRKRCRAENIDRICGMLDQGKDIAMITLGDVAVYSTYMYLDREVRDRGYETEVVPGIPSFCHGAAKAGLPLMIGEESLAVLSMAKHDIGKVEKAVDCIDNIVIMKAFASIREIADMMGRKGIPLSNATVMSNIGMEDEYVGPLETDRKYGYFTTVLIKKKVN</sequence>
<dbReference type="GeneID" id="41322007"/>
<dbReference type="EMBL" id="CP017686">
    <property type="protein sequence ID" value="AYQ55358.1"/>
    <property type="molecule type" value="Genomic_DNA"/>
</dbReference>
<reference evidence="9 10" key="1">
    <citation type="submission" date="2016-10" db="EMBL/GenBank/DDBJ databases">
        <title>Complete genome of the TMA-utilizing, human hosted archaeon Methanomethylophilus alvus Gen. nov, sp. nov., strain Mx-05, derived from a pure culture.</title>
        <authorList>
            <person name="Brugere J.-F."/>
            <person name="Ben Hania W."/>
            <person name="Chaudhary P.P."/>
            <person name="Gaci N."/>
            <person name="Borrel G."/>
            <person name="Cao Van Tuat L."/>
            <person name="Fardeau M.-L."/>
            <person name="Harris H.M.B."/>
            <person name="O'Toole P.W."/>
            <person name="Ollivier B."/>
        </authorList>
    </citation>
    <scope>NUCLEOTIDE SEQUENCE [LARGE SCALE GENOMIC DNA]</scope>
    <source>
        <strain evidence="9 10">Mx-05</strain>
    </source>
</reference>
<dbReference type="GO" id="GO:0030788">
    <property type="term" value="F:precorrin-2 C20-methyltransferase activity"/>
    <property type="evidence" value="ECO:0007669"/>
    <property type="project" value="InterPro"/>
</dbReference>
<gene>
    <name evidence="9" type="ORF">BKD89_06050</name>
</gene>
<feature type="domain" description="Tetrapyrrole methylase" evidence="8">
    <location>
        <begin position="4"/>
        <end position="212"/>
    </location>
</feature>
<name>A0A3G3II51_9ARCH</name>
<evidence type="ECO:0000256" key="3">
    <source>
        <dbReference type="ARBA" id="ARBA00022573"/>
    </source>
</evidence>
<evidence type="ECO:0000256" key="1">
    <source>
        <dbReference type="ARBA" id="ARBA00004953"/>
    </source>
</evidence>
<evidence type="ECO:0000256" key="4">
    <source>
        <dbReference type="ARBA" id="ARBA00022603"/>
    </source>
</evidence>
<evidence type="ECO:0000313" key="9">
    <source>
        <dbReference type="EMBL" id="AYQ55358.1"/>
    </source>
</evidence>
<evidence type="ECO:0000256" key="6">
    <source>
        <dbReference type="ARBA" id="ARBA00022691"/>
    </source>
</evidence>
<dbReference type="OMA" id="LYGSFMH"/>
<comment type="pathway">
    <text evidence="1">Cofactor biosynthesis; adenosylcobalamin biosynthesis.</text>
</comment>
<dbReference type="SUPFAM" id="SSF53790">
    <property type="entry name" value="Tetrapyrrole methylase"/>
    <property type="match status" value="1"/>
</dbReference>
<keyword evidence="3" id="KW-0169">Cobalamin biosynthesis</keyword>
<evidence type="ECO:0000256" key="5">
    <source>
        <dbReference type="ARBA" id="ARBA00022679"/>
    </source>
</evidence>
<dbReference type="UniPathway" id="UPA00148"/>
<accession>A0A3G3II51</accession>
<keyword evidence="6" id="KW-0949">S-adenosyl-L-methionine</keyword>
<dbReference type="PANTHER" id="PTHR43467">
    <property type="entry name" value="COBALT-PRECORRIN-2 C(20)-METHYLTRANSFERASE"/>
    <property type="match status" value="1"/>
</dbReference>
<keyword evidence="5 9" id="KW-0808">Transferase</keyword>